<dbReference type="InterPro" id="IPR020683">
    <property type="entry name" value="DUF3447"/>
</dbReference>
<proteinExistence type="predicted"/>
<dbReference type="AlphaFoldDB" id="A2DF83"/>
<accession>A2DF83</accession>
<keyword evidence="3" id="KW-1185">Reference proteome</keyword>
<name>A2DF83_TRIV3</name>
<dbReference type="VEuPathDB" id="TrichDB:TVAG_186650"/>
<dbReference type="VEuPathDB" id="TrichDB:TVAGG3_0374130"/>
<dbReference type="EMBL" id="DS113193">
    <property type="protein sequence ID" value="EAY21075.1"/>
    <property type="molecule type" value="Genomic_DNA"/>
</dbReference>
<feature type="domain" description="DUF3447" evidence="1">
    <location>
        <begin position="194"/>
        <end position="264"/>
    </location>
</feature>
<dbReference type="PANTHER" id="PTHR24159:SF5">
    <property type="entry name" value="ANK_REP_REGION DOMAIN-CONTAINING PROTEIN"/>
    <property type="match status" value="1"/>
</dbReference>
<dbReference type="Proteomes" id="UP000001542">
    <property type="component" value="Unassembled WGS sequence"/>
</dbReference>
<dbReference type="PANTHER" id="PTHR24159">
    <property type="match status" value="1"/>
</dbReference>
<dbReference type="OrthoDB" id="1577640at2759"/>
<dbReference type="Pfam" id="PF11929">
    <property type="entry name" value="DUF3447"/>
    <property type="match status" value="1"/>
</dbReference>
<dbReference type="RefSeq" id="XP_001582061.1">
    <property type="nucleotide sequence ID" value="XM_001582011.1"/>
</dbReference>
<dbReference type="SUPFAM" id="SSF48403">
    <property type="entry name" value="Ankyrin repeat"/>
    <property type="match status" value="1"/>
</dbReference>
<evidence type="ECO:0000313" key="3">
    <source>
        <dbReference type="Proteomes" id="UP000001542"/>
    </source>
</evidence>
<dbReference type="InterPro" id="IPR036770">
    <property type="entry name" value="Ankyrin_rpt-contain_sf"/>
</dbReference>
<dbReference type="InParanoid" id="A2DF83"/>
<dbReference type="KEGG" id="tva:5466622"/>
<organism evidence="2 3">
    <name type="scientific">Trichomonas vaginalis (strain ATCC PRA-98 / G3)</name>
    <dbReference type="NCBI Taxonomy" id="412133"/>
    <lineage>
        <taxon>Eukaryota</taxon>
        <taxon>Metamonada</taxon>
        <taxon>Parabasalia</taxon>
        <taxon>Trichomonadida</taxon>
        <taxon>Trichomonadidae</taxon>
        <taxon>Trichomonas</taxon>
    </lineage>
</organism>
<dbReference type="Gene3D" id="1.25.40.20">
    <property type="entry name" value="Ankyrin repeat-containing domain"/>
    <property type="match status" value="1"/>
</dbReference>
<reference evidence="2" key="2">
    <citation type="journal article" date="2007" name="Science">
        <title>Draft genome sequence of the sexually transmitted pathogen Trichomonas vaginalis.</title>
        <authorList>
            <person name="Carlton J.M."/>
            <person name="Hirt R.P."/>
            <person name="Silva J.C."/>
            <person name="Delcher A.L."/>
            <person name="Schatz M."/>
            <person name="Zhao Q."/>
            <person name="Wortman J.R."/>
            <person name="Bidwell S.L."/>
            <person name="Alsmark U.C.M."/>
            <person name="Besteiro S."/>
            <person name="Sicheritz-Ponten T."/>
            <person name="Noel C.J."/>
            <person name="Dacks J.B."/>
            <person name="Foster P.G."/>
            <person name="Simillion C."/>
            <person name="Van de Peer Y."/>
            <person name="Miranda-Saavedra D."/>
            <person name="Barton G.J."/>
            <person name="Westrop G.D."/>
            <person name="Mueller S."/>
            <person name="Dessi D."/>
            <person name="Fiori P.L."/>
            <person name="Ren Q."/>
            <person name="Paulsen I."/>
            <person name="Zhang H."/>
            <person name="Bastida-Corcuera F.D."/>
            <person name="Simoes-Barbosa A."/>
            <person name="Brown M.T."/>
            <person name="Hayes R.D."/>
            <person name="Mukherjee M."/>
            <person name="Okumura C.Y."/>
            <person name="Schneider R."/>
            <person name="Smith A.J."/>
            <person name="Vanacova S."/>
            <person name="Villalvazo M."/>
            <person name="Haas B.J."/>
            <person name="Pertea M."/>
            <person name="Feldblyum T.V."/>
            <person name="Utterback T.R."/>
            <person name="Shu C.L."/>
            <person name="Osoegawa K."/>
            <person name="de Jong P.J."/>
            <person name="Hrdy I."/>
            <person name="Horvathova L."/>
            <person name="Zubacova Z."/>
            <person name="Dolezal P."/>
            <person name="Malik S.B."/>
            <person name="Logsdon J.M. Jr."/>
            <person name="Henze K."/>
            <person name="Gupta A."/>
            <person name="Wang C.C."/>
            <person name="Dunne R.L."/>
            <person name="Upcroft J.A."/>
            <person name="Upcroft P."/>
            <person name="White O."/>
            <person name="Salzberg S.L."/>
            <person name="Tang P."/>
            <person name="Chiu C.-H."/>
            <person name="Lee Y.-S."/>
            <person name="Embley T.M."/>
            <person name="Coombs G.H."/>
            <person name="Mottram J.C."/>
            <person name="Tachezy J."/>
            <person name="Fraser-Liggett C.M."/>
            <person name="Johnson P.J."/>
        </authorList>
    </citation>
    <scope>NUCLEOTIDE SEQUENCE [LARGE SCALE GENOMIC DNA]</scope>
    <source>
        <strain evidence="2">G3</strain>
    </source>
</reference>
<evidence type="ECO:0000313" key="2">
    <source>
        <dbReference type="EMBL" id="EAY21075.1"/>
    </source>
</evidence>
<gene>
    <name evidence="2" type="ORF">TVAG_173330</name>
</gene>
<evidence type="ECO:0000259" key="1">
    <source>
        <dbReference type="Pfam" id="PF11929"/>
    </source>
</evidence>
<sequence>MFRSKPKPCKINPEEIPQEFYTFAEFCDNMFKCDINMIPELNKQLDYYIENHYLNKDAKYDMLDQISYAFALYMPKSIEFIKLMFETNNLDKSNLNEQKYLLLFNLFYLNEHKRGEHEFFSSDENTRELLQTFHEPGSLPYLIITDSIDEFINATSTIPDFDYNQKFHYQSLIDIAARSGSINCFKYLLSDGANVTKETLQNSFAGNNYEIIHILEEKHTPDVYCMNNAIKIHNNELITYLIDKYKLRIQYDRCANFFNVSAFLQMLSLAKNANYLDREGNSILIQITGIGAVPIMKFLIDKNVILTLQMNGDKQQRILQFLKRMKKL</sequence>
<protein>
    <recommendedName>
        <fullName evidence="1">DUF3447 domain-containing protein</fullName>
    </recommendedName>
</protein>
<reference evidence="2" key="1">
    <citation type="submission" date="2006-10" db="EMBL/GenBank/DDBJ databases">
        <authorList>
            <person name="Amadeo P."/>
            <person name="Zhao Q."/>
            <person name="Wortman J."/>
            <person name="Fraser-Liggett C."/>
            <person name="Carlton J."/>
        </authorList>
    </citation>
    <scope>NUCLEOTIDE SEQUENCE</scope>
    <source>
        <strain evidence="2">G3</strain>
    </source>
</reference>